<accession>A0A8C5J0T6</accession>
<evidence type="ECO:0000313" key="1">
    <source>
        <dbReference type="Ensembl" id="ENSJHYP00000012446.1"/>
    </source>
</evidence>
<proteinExistence type="predicted"/>
<protein>
    <submittedName>
        <fullName evidence="1">Uncharacterized protein</fullName>
    </submittedName>
</protein>
<reference evidence="1" key="1">
    <citation type="submission" date="2025-08" db="UniProtKB">
        <authorList>
            <consortium name="Ensembl"/>
        </authorList>
    </citation>
    <scope>IDENTIFICATION</scope>
</reference>
<evidence type="ECO:0000313" key="2">
    <source>
        <dbReference type="Proteomes" id="UP000694408"/>
    </source>
</evidence>
<name>A0A8C5J0T6_JUNHY</name>
<sequence length="75" mass="8535">MYLETEDLTTPGFHLTRQQWKKDLCSGASSVIAKMFLFFPIPLQGCKGPQHMHQSLSGKTTHLNMFLILNTVCCY</sequence>
<dbReference type="Proteomes" id="UP000694408">
    <property type="component" value="Unplaced"/>
</dbReference>
<keyword evidence="2" id="KW-1185">Reference proteome</keyword>
<reference evidence="1" key="2">
    <citation type="submission" date="2025-09" db="UniProtKB">
        <authorList>
            <consortium name="Ensembl"/>
        </authorList>
    </citation>
    <scope>IDENTIFICATION</scope>
</reference>
<dbReference type="Ensembl" id="ENSJHYT00000015064.1">
    <property type="protein sequence ID" value="ENSJHYP00000012446.1"/>
    <property type="gene ID" value="ENSJHYG00000009719.1"/>
</dbReference>
<organism evidence="1 2">
    <name type="scientific">Junco hyemalis</name>
    <name type="common">Dark-eyed junco</name>
    <dbReference type="NCBI Taxonomy" id="40217"/>
    <lineage>
        <taxon>Eukaryota</taxon>
        <taxon>Metazoa</taxon>
        <taxon>Chordata</taxon>
        <taxon>Craniata</taxon>
        <taxon>Vertebrata</taxon>
        <taxon>Euteleostomi</taxon>
        <taxon>Archelosauria</taxon>
        <taxon>Archosauria</taxon>
        <taxon>Dinosauria</taxon>
        <taxon>Saurischia</taxon>
        <taxon>Theropoda</taxon>
        <taxon>Coelurosauria</taxon>
        <taxon>Aves</taxon>
        <taxon>Neognathae</taxon>
        <taxon>Neoaves</taxon>
        <taxon>Telluraves</taxon>
        <taxon>Australaves</taxon>
        <taxon>Passeriformes</taxon>
        <taxon>Passerellidae</taxon>
        <taxon>Junco</taxon>
    </lineage>
</organism>
<dbReference type="AlphaFoldDB" id="A0A8C5J0T6"/>